<name>A0A7S0ECM1_9CRYP</name>
<accession>A0A7S0ECM1</accession>
<evidence type="ECO:0000313" key="6">
    <source>
        <dbReference type="EMBL" id="CAD8479783.1"/>
    </source>
</evidence>
<dbReference type="Pfam" id="PF04750">
    <property type="entry name" value="Far-17a_AIG1"/>
    <property type="match status" value="1"/>
</dbReference>
<keyword evidence="2 5" id="KW-0812">Transmembrane</keyword>
<evidence type="ECO:0000256" key="1">
    <source>
        <dbReference type="ARBA" id="ARBA00004127"/>
    </source>
</evidence>
<comment type="subcellular location">
    <subcellularLocation>
        <location evidence="1">Endomembrane system</location>
        <topology evidence="1">Multi-pass membrane protein</topology>
    </subcellularLocation>
</comment>
<keyword evidence="3 5" id="KW-1133">Transmembrane helix</keyword>
<dbReference type="PANTHER" id="PTHR10989">
    <property type="entry name" value="ANDROGEN-INDUCED PROTEIN 1-RELATED"/>
    <property type="match status" value="1"/>
</dbReference>
<keyword evidence="4 5" id="KW-0472">Membrane</keyword>
<feature type="transmembrane region" description="Helical" evidence="5">
    <location>
        <begin position="138"/>
        <end position="162"/>
    </location>
</feature>
<feature type="transmembrane region" description="Helical" evidence="5">
    <location>
        <begin position="60"/>
        <end position="80"/>
    </location>
</feature>
<dbReference type="PANTHER" id="PTHR10989:SF16">
    <property type="entry name" value="AT02829P-RELATED"/>
    <property type="match status" value="1"/>
</dbReference>
<evidence type="ECO:0000256" key="2">
    <source>
        <dbReference type="ARBA" id="ARBA00022692"/>
    </source>
</evidence>
<feature type="transmembrane region" description="Helical" evidence="5">
    <location>
        <begin position="20"/>
        <end position="40"/>
    </location>
</feature>
<dbReference type="EMBL" id="HBEO01011875">
    <property type="protein sequence ID" value="CAD8479783.1"/>
    <property type="molecule type" value="Transcribed_RNA"/>
</dbReference>
<proteinExistence type="predicted"/>
<feature type="transmembrane region" description="Helical" evidence="5">
    <location>
        <begin position="182"/>
        <end position="201"/>
    </location>
</feature>
<gene>
    <name evidence="6" type="ORF">HPHI1048_LOCUS8133</name>
</gene>
<dbReference type="InterPro" id="IPR006838">
    <property type="entry name" value="ADTRP_AIG1"/>
</dbReference>
<evidence type="ECO:0000256" key="4">
    <source>
        <dbReference type="ARBA" id="ARBA00023136"/>
    </source>
</evidence>
<dbReference type="GO" id="GO:0016020">
    <property type="term" value="C:membrane"/>
    <property type="evidence" value="ECO:0007669"/>
    <property type="project" value="InterPro"/>
</dbReference>
<evidence type="ECO:0000256" key="5">
    <source>
        <dbReference type="SAM" id="Phobius"/>
    </source>
</evidence>
<reference evidence="6" key="1">
    <citation type="submission" date="2021-01" db="EMBL/GenBank/DDBJ databases">
        <authorList>
            <person name="Corre E."/>
            <person name="Pelletier E."/>
            <person name="Niang G."/>
            <person name="Scheremetjew M."/>
            <person name="Finn R."/>
            <person name="Kale V."/>
            <person name="Holt S."/>
            <person name="Cochrane G."/>
            <person name="Meng A."/>
            <person name="Brown T."/>
            <person name="Cohen L."/>
        </authorList>
    </citation>
    <scope>NUCLEOTIDE SEQUENCE</scope>
    <source>
        <strain evidence="6">CCMP325</strain>
    </source>
</reference>
<protein>
    <submittedName>
        <fullName evidence="6">Uncharacterized protein</fullName>
    </submittedName>
</protein>
<evidence type="ECO:0000256" key="3">
    <source>
        <dbReference type="ARBA" id="ARBA00022989"/>
    </source>
</evidence>
<dbReference type="GO" id="GO:0012505">
    <property type="term" value="C:endomembrane system"/>
    <property type="evidence" value="ECO:0007669"/>
    <property type="project" value="UniProtKB-SubCell"/>
</dbReference>
<dbReference type="AlphaFoldDB" id="A0A7S0ECM1"/>
<sequence length="215" mass="24982">MIYSDYLESTLEIILLKSVVGKLAFLTVQCLYIQTGYFVLRFISEITPSPANKASALKRWTYWFSAVAGGLGYFVTIMFYKFCWFNEKFQKNVVAVHEAKGVPFGLYQHILHVPCSILPIIDLLIMDSKILKENIGSVRGYLVFYVCFGFWYSSLITTNFFITGAWPYPFMEAMNFFQHVFFHLFAIGFSIFLGMFHRYFLQSYHSPHSSSKKTQ</sequence>
<organism evidence="6">
    <name type="scientific">Hanusia phi</name>
    <dbReference type="NCBI Taxonomy" id="3032"/>
    <lineage>
        <taxon>Eukaryota</taxon>
        <taxon>Cryptophyceae</taxon>
        <taxon>Pyrenomonadales</taxon>
        <taxon>Geminigeraceae</taxon>
        <taxon>Hanusia</taxon>
    </lineage>
</organism>